<gene>
    <name evidence="2" type="ORF">B0A50_02402</name>
</gene>
<organism evidence="2 3">
    <name type="scientific">Salinomyces thailandicus</name>
    <dbReference type="NCBI Taxonomy" id="706561"/>
    <lineage>
        <taxon>Eukaryota</taxon>
        <taxon>Fungi</taxon>
        <taxon>Dikarya</taxon>
        <taxon>Ascomycota</taxon>
        <taxon>Pezizomycotina</taxon>
        <taxon>Dothideomycetes</taxon>
        <taxon>Dothideomycetidae</taxon>
        <taxon>Mycosphaerellales</taxon>
        <taxon>Teratosphaeriaceae</taxon>
        <taxon>Salinomyces</taxon>
    </lineage>
</organism>
<dbReference type="Proteomes" id="UP000308549">
    <property type="component" value="Unassembled WGS sequence"/>
</dbReference>
<comment type="caution">
    <text evidence="2">The sequence shown here is derived from an EMBL/GenBank/DDBJ whole genome shotgun (WGS) entry which is preliminary data.</text>
</comment>
<dbReference type="OrthoDB" id="5389296at2759"/>
<dbReference type="EMBL" id="NAJL01000010">
    <property type="protein sequence ID" value="TKA30682.1"/>
    <property type="molecule type" value="Genomic_DNA"/>
</dbReference>
<dbReference type="AlphaFoldDB" id="A0A4U0U7R9"/>
<evidence type="ECO:0000313" key="2">
    <source>
        <dbReference type="EMBL" id="TKA30682.1"/>
    </source>
</evidence>
<reference evidence="2 3" key="1">
    <citation type="submission" date="2017-03" db="EMBL/GenBank/DDBJ databases">
        <title>Genomes of endolithic fungi from Antarctica.</title>
        <authorList>
            <person name="Coleine C."/>
            <person name="Masonjones S."/>
            <person name="Stajich J.E."/>
        </authorList>
    </citation>
    <scope>NUCLEOTIDE SEQUENCE [LARGE SCALE GENOMIC DNA]</scope>
    <source>
        <strain evidence="2 3">CCFEE 6315</strain>
    </source>
</reference>
<accession>A0A4U0U7R9</accession>
<evidence type="ECO:0000256" key="1">
    <source>
        <dbReference type="SAM" id="MobiDB-lite"/>
    </source>
</evidence>
<keyword evidence="3" id="KW-1185">Reference proteome</keyword>
<evidence type="ECO:0000313" key="3">
    <source>
        <dbReference type="Proteomes" id="UP000308549"/>
    </source>
</evidence>
<proteinExistence type="predicted"/>
<sequence length="323" mass="35377">MFDSPGSRYGSLATSQHVQKEQLRKPPAPQQASIPGSQFAATPRFAKPKRLAVRDRSPSPPRVDLSRALAQSVRQRREDVEDIPSSPAVEDEEMLDGEQAAALPTTENRSGDATAWELDQANSSKRRKVDHLSPDELQQSALSPVERTPEQTALAPPKAIRQSAQFRDPYAATSTVRSAQQRPVFLQPSGAAQEMSQPLPEAFSPHRRGQKFVPGGMAAMVQQWVIEAGQAAPQARKQRAFLDGDLVMKVRVVEVLGEGTYTAKAKTVDDRSIHVLLARSSPETACGIGQMHVSSIVGIRPPSWEVEIQGRSWLVGVDWRVLT</sequence>
<feature type="compositionally biased region" description="Polar residues" evidence="1">
    <location>
        <begin position="30"/>
        <end position="40"/>
    </location>
</feature>
<feature type="region of interest" description="Disordered" evidence="1">
    <location>
        <begin position="1"/>
        <end position="164"/>
    </location>
</feature>
<name>A0A4U0U7R9_9PEZI</name>
<protein>
    <submittedName>
        <fullName evidence="2">Uncharacterized protein</fullName>
    </submittedName>
</protein>